<reference evidence="2 3" key="1">
    <citation type="journal article" date="2019" name="Antonie Van Leeuwenhoek">
        <title>Description of 'Ca. Methylobacter oryzae' KRF1, a novel species from the environmentally important Methylobacter clade 2.</title>
        <authorList>
            <person name="Khatri K."/>
            <person name="Mohite J.A."/>
            <person name="Pandit P.S."/>
            <person name="Bahulikar R."/>
            <person name="Rahalkar M.C."/>
        </authorList>
    </citation>
    <scope>NUCLEOTIDE SEQUENCE [LARGE SCALE GENOMIC DNA]</scope>
    <source>
        <strain evidence="2 3">KRF1</strain>
    </source>
</reference>
<dbReference type="Proteomes" id="UP000733744">
    <property type="component" value="Unassembled WGS sequence"/>
</dbReference>
<evidence type="ECO:0000313" key="3">
    <source>
        <dbReference type="Proteomes" id="UP000733744"/>
    </source>
</evidence>
<evidence type="ECO:0000256" key="1">
    <source>
        <dbReference type="SAM" id="MobiDB-lite"/>
    </source>
</evidence>
<feature type="region of interest" description="Disordered" evidence="1">
    <location>
        <begin position="122"/>
        <end position="141"/>
    </location>
</feature>
<gene>
    <name evidence="2" type="ORF">EKO24_011600</name>
</gene>
<dbReference type="EMBL" id="RYFG02000097">
    <property type="protein sequence ID" value="TRW94558.1"/>
    <property type="molecule type" value="Genomic_DNA"/>
</dbReference>
<accession>A0ABY3C9V5</accession>
<name>A0ABY3C9V5_9GAMM</name>
<proteinExistence type="predicted"/>
<keyword evidence="3" id="KW-1185">Reference proteome</keyword>
<protein>
    <submittedName>
        <fullName evidence="2">Uncharacterized protein</fullName>
    </submittedName>
</protein>
<sequence length="141" mass="16068">MSFKTGLIKMAIKWTPNKLVKWVANIVLKDIAELIDFNFDIEARKAYVQILLLGEAEPIEVWLDDFAVIKDQESYKFIVHQAQSNRIWLSNILSRVVGKAWKIPEIPQLSAQLELAAELFETETPEPQAEAESDPETSDTP</sequence>
<organism evidence="2 3">
    <name type="scientific">Candidatus Methylobacter oryzae</name>
    <dbReference type="NCBI Taxonomy" id="2497749"/>
    <lineage>
        <taxon>Bacteria</taxon>
        <taxon>Pseudomonadati</taxon>
        <taxon>Pseudomonadota</taxon>
        <taxon>Gammaproteobacteria</taxon>
        <taxon>Methylococcales</taxon>
        <taxon>Methylococcaceae</taxon>
        <taxon>Methylobacter</taxon>
    </lineage>
</organism>
<comment type="caution">
    <text evidence="2">The sequence shown here is derived from an EMBL/GenBank/DDBJ whole genome shotgun (WGS) entry which is preliminary data.</text>
</comment>
<dbReference type="RefSeq" id="WP_127029271.1">
    <property type="nucleotide sequence ID" value="NZ_RYFG02000097.1"/>
</dbReference>
<evidence type="ECO:0000313" key="2">
    <source>
        <dbReference type="EMBL" id="TRW94558.1"/>
    </source>
</evidence>